<dbReference type="InterPro" id="IPR013105">
    <property type="entry name" value="TPR_2"/>
</dbReference>
<dbReference type="SUPFAM" id="SSF48452">
    <property type="entry name" value="TPR-like"/>
    <property type="match status" value="1"/>
</dbReference>
<feature type="repeat" description="TPR" evidence="3">
    <location>
        <begin position="2"/>
        <end position="35"/>
    </location>
</feature>
<name>A0A0U9HLN6_9BACI</name>
<dbReference type="GO" id="GO:0006508">
    <property type="term" value="P:proteolysis"/>
    <property type="evidence" value="ECO:0007669"/>
    <property type="project" value="UniProtKB-KW"/>
</dbReference>
<gene>
    <name evidence="4" type="ORF">OPHB3_3788</name>
</gene>
<sequence length="50" mass="5709">MSEAHYNLAVLYANKGDLTKAREAIERASQLKPKDENIKSLYDQLMEQSP</sequence>
<dbReference type="SMART" id="SM00028">
    <property type="entry name" value="TPR"/>
    <property type="match status" value="1"/>
</dbReference>
<evidence type="ECO:0000313" key="4">
    <source>
        <dbReference type="EMBL" id="GAQ19804.1"/>
    </source>
</evidence>
<organism evidence="4 5">
    <name type="scientific">Oceanobacillus picturae</name>
    <dbReference type="NCBI Taxonomy" id="171693"/>
    <lineage>
        <taxon>Bacteria</taxon>
        <taxon>Bacillati</taxon>
        <taxon>Bacillota</taxon>
        <taxon>Bacilli</taxon>
        <taxon>Bacillales</taxon>
        <taxon>Bacillaceae</taxon>
        <taxon>Oceanobacillus</taxon>
    </lineage>
</organism>
<dbReference type="PROSITE" id="PS50005">
    <property type="entry name" value="TPR"/>
    <property type="match status" value="1"/>
</dbReference>
<keyword evidence="4" id="KW-0378">Hydrolase</keyword>
<keyword evidence="1" id="KW-0677">Repeat</keyword>
<evidence type="ECO:0000256" key="2">
    <source>
        <dbReference type="ARBA" id="ARBA00022803"/>
    </source>
</evidence>
<evidence type="ECO:0000256" key="3">
    <source>
        <dbReference type="PROSITE-ProRule" id="PRU00339"/>
    </source>
</evidence>
<dbReference type="Proteomes" id="UP000052946">
    <property type="component" value="Unassembled WGS sequence"/>
</dbReference>
<reference evidence="5" key="1">
    <citation type="submission" date="2015-07" db="EMBL/GenBank/DDBJ databases">
        <title>Draft Genome Sequence of Oceanobacillus picturae Heshi-B3 that Was Isolated from Fermented Rice Bran with Aging Salted Mackerel, Which Was Named Heshiko as Traditional Fermented Seafood in Japan.</title>
        <authorList>
            <person name="Akuzawa S."/>
            <person name="Nakagawa J."/>
            <person name="Kanekatsu T."/>
            <person name="Kanesaki Y."/>
            <person name="Suzuki T."/>
        </authorList>
    </citation>
    <scope>NUCLEOTIDE SEQUENCE [LARGE SCALE GENOMIC DNA]</scope>
    <source>
        <strain evidence="5">Heshi-B3</strain>
    </source>
</reference>
<dbReference type="EMBL" id="BBXV01000071">
    <property type="protein sequence ID" value="GAQ19804.1"/>
    <property type="molecule type" value="Genomic_DNA"/>
</dbReference>
<reference evidence="4 5" key="2">
    <citation type="journal article" date="2016" name="Genome Announc.">
        <title>Draft Genome Sequence of Oceanobacillus picturae Heshi-B3, Isolated from Fermented Rice Bran in a Traditional Japanese Seafood Dish.</title>
        <authorList>
            <person name="Akuzawa S."/>
            <person name="Nagaoka J."/>
            <person name="Kanekatsu M."/>
            <person name="Kanesaki Y."/>
            <person name="Suzuki T."/>
        </authorList>
    </citation>
    <scope>NUCLEOTIDE SEQUENCE [LARGE SCALE GENOMIC DNA]</scope>
    <source>
        <strain evidence="4 5">Heshi-B3</strain>
    </source>
</reference>
<evidence type="ECO:0000256" key="1">
    <source>
        <dbReference type="ARBA" id="ARBA00022737"/>
    </source>
</evidence>
<comment type="caution">
    <text evidence="4">The sequence shown here is derived from an EMBL/GenBank/DDBJ whole genome shotgun (WGS) entry which is preliminary data.</text>
</comment>
<dbReference type="GO" id="GO:0008233">
    <property type="term" value="F:peptidase activity"/>
    <property type="evidence" value="ECO:0007669"/>
    <property type="project" value="UniProtKB-KW"/>
</dbReference>
<proteinExistence type="predicted"/>
<dbReference type="AlphaFoldDB" id="A0A0U9HLN6"/>
<dbReference type="PROSITE" id="PS50293">
    <property type="entry name" value="TPR_REGION"/>
    <property type="match status" value="1"/>
</dbReference>
<dbReference type="Pfam" id="PF07719">
    <property type="entry name" value="TPR_2"/>
    <property type="match status" value="1"/>
</dbReference>
<dbReference type="InterPro" id="IPR011990">
    <property type="entry name" value="TPR-like_helical_dom_sf"/>
</dbReference>
<protein>
    <submittedName>
        <fullName evidence="4">Rhomboid protease GluP</fullName>
    </submittedName>
</protein>
<dbReference type="Gene3D" id="1.25.40.10">
    <property type="entry name" value="Tetratricopeptide repeat domain"/>
    <property type="match status" value="1"/>
</dbReference>
<keyword evidence="2 3" id="KW-0802">TPR repeat</keyword>
<dbReference type="InterPro" id="IPR019734">
    <property type="entry name" value="TPR_rpt"/>
</dbReference>
<keyword evidence="4" id="KW-0645">Protease</keyword>
<accession>A0A0U9HLN6</accession>
<evidence type="ECO:0000313" key="5">
    <source>
        <dbReference type="Proteomes" id="UP000052946"/>
    </source>
</evidence>